<organism evidence="7 8">
    <name type="scientific">Saccharopolyspora flava</name>
    <dbReference type="NCBI Taxonomy" id="95161"/>
    <lineage>
        <taxon>Bacteria</taxon>
        <taxon>Bacillati</taxon>
        <taxon>Actinomycetota</taxon>
        <taxon>Actinomycetes</taxon>
        <taxon>Pseudonocardiales</taxon>
        <taxon>Pseudonocardiaceae</taxon>
        <taxon>Saccharopolyspora</taxon>
    </lineage>
</organism>
<dbReference type="EMBL" id="FOZX01000003">
    <property type="protein sequence ID" value="SFS68041.1"/>
    <property type="molecule type" value="Genomic_DNA"/>
</dbReference>
<gene>
    <name evidence="7" type="ORF">SAMN05660874_02668</name>
</gene>
<dbReference type="InterPro" id="IPR050367">
    <property type="entry name" value="APC_superfamily"/>
</dbReference>
<dbReference type="PANTHER" id="PTHR42770">
    <property type="entry name" value="AMINO ACID TRANSPORTER-RELATED"/>
    <property type="match status" value="1"/>
</dbReference>
<protein>
    <submittedName>
        <fullName evidence="7">Amino acid/polyamine/organocation transporter, APC superfamily (TC 2.A.3)</fullName>
    </submittedName>
</protein>
<dbReference type="AlphaFoldDB" id="A0A1I6RTK2"/>
<evidence type="ECO:0000313" key="7">
    <source>
        <dbReference type="EMBL" id="SFS68041.1"/>
    </source>
</evidence>
<evidence type="ECO:0000256" key="5">
    <source>
        <dbReference type="ARBA" id="ARBA00023136"/>
    </source>
</evidence>
<feature type="transmembrane region" description="Helical" evidence="6">
    <location>
        <begin position="265"/>
        <end position="288"/>
    </location>
</feature>
<sequence>MTRQVESVGRLTTGRDALPLALSGMIGVGVLLGPAPAAAAAGPWALLGVLVALLTAVCAASATAYQSSRYRGPGAAYACVRERMGLLPARVGASAYLAAHVAAMAAIARVIGEFFLPSASALVAGAVLLLVVLATTTGLRIRGVAAWLWVGLSLVVVLLVVAICFAITPAGGPVAHVEPGASDDSAVGIIGAGGVLFLAFTGFERLAAPADEADRAPWVSIRSATRFSLIAVAALVALMIAALTYQLGWERLALSPMPVRDVLTAAAAADLVPLVCVGAAVALLPVLLGTLESARSTGLALVRDRELPRAFGRTGPSGTPYLLDLVLGVAAVIVSQLVDPIALLSFAACALLLHYAFANAGARLLLSDGPTWPMRGACLGMGLSVVLAMSMPISAMLTTLGVVVVGPLLAGVVSRRWK</sequence>
<proteinExistence type="predicted"/>
<dbReference type="InterPro" id="IPR002293">
    <property type="entry name" value="AA/rel_permease1"/>
</dbReference>
<dbReference type="OrthoDB" id="5177911at2"/>
<evidence type="ECO:0000256" key="1">
    <source>
        <dbReference type="ARBA" id="ARBA00004651"/>
    </source>
</evidence>
<feature type="transmembrane region" description="Helical" evidence="6">
    <location>
        <begin position="188"/>
        <end position="207"/>
    </location>
</feature>
<dbReference type="GO" id="GO:0005886">
    <property type="term" value="C:plasma membrane"/>
    <property type="evidence" value="ECO:0007669"/>
    <property type="project" value="UniProtKB-SubCell"/>
</dbReference>
<reference evidence="8" key="1">
    <citation type="submission" date="2016-10" db="EMBL/GenBank/DDBJ databases">
        <authorList>
            <person name="Varghese N."/>
            <person name="Submissions S."/>
        </authorList>
    </citation>
    <scope>NUCLEOTIDE SEQUENCE [LARGE SCALE GENOMIC DNA]</scope>
    <source>
        <strain evidence="8">DSM 44771</strain>
    </source>
</reference>
<evidence type="ECO:0000256" key="3">
    <source>
        <dbReference type="ARBA" id="ARBA00022692"/>
    </source>
</evidence>
<comment type="subcellular location">
    <subcellularLocation>
        <location evidence="1">Cell membrane</location>
        <topology evidence="1">Multi-pass membrane protein</topology>
    </subcellularLocation>
</comment>
<feature type="transmembrane region" description="Helical" evidence="6">
    <location>
        <begin position="146"/>
        <end position="168"/>
    </location>
</feature>
<feature type="transmembrane region" description="Helical" evidence="6">
    <location>
        <begin position="86"/>
        <end position="108"/>
    </location>
</feature>
<keyword evidence="4 6" id="KW-1133">Transmembrane helix</keyword>
<dbReference type="PANTHER" id="PTHR42770:SF7">
    <property type="entry name" value="MEMBRANE PROTEIN"/>
    <property type="match status" value="1"/>
</dbReference>
<dbReference type="Proteomes" id="UP000198852">
    <property type="component" value="Unassembled WGS sequence"/>
</dbReference>
<feature type="transmembrane region" description="Helical" evidence="6">
    <location>
        <begin position="395"/>
        <end position="413"/>
    </location>
</feature>
<accession>A0A1I6RTK2</accession>
<dbReference type="STRING" id="95161.SAMN05660874_02668"/>
<keyword evidence="3 6" id="KW-0812">Transmembrane</keyword>
<keyword evidence="5 6" id="KW-0472">Membrane</keyword>
<keyword evidence="8" id="KW-1185">Reference proteome</keyword>
<keyword evidence="2" id="KW-1003">Cell membrane</keyword>
<evidence type="ECO:0000313" key="8">
    <source>
        <dbReference type="Proteomes" id="UP000198852"/>
    </source>
</evidence>
<dbReference type="Gene3D" id="1.20.1740.10">
    <property type="entry name" value="Amino acid/polyamine transporter I"/>
    <property type="match status" value="1"/>
</dbReference>
<evidence type="ECO:0000256" key="2">
    <source>
        <dbReference type="ARBA" id="ARBA00022475"/>
    </source>
</evidence>
<name>A0A1I6RTK2_9PSEU</name>
<evidence type="ECO:0000256" key="6">
    <source>
        <dbReference type="SAM" id="Phobius"/>
    </source>
</evidence>
<feature type="transmembrane region" description="Helical" evidence="6">
    <location>
        <begin position="114"/>
        <end position="134"/>
    </location>
</feature>
<dbReference type="GO" id="GO:0022857">
    <property type="term" value="F:transmembrane transporter activity"/>
    <property type="evidence" value="ECO:0007669"/>
    <property type="project" value="InterPro"/>
</dbReference>
<dbReference type="Pfam" id="PF13520">
    <property type="entry name" value="AA_permease_2"/>
    <property type="match status" value="1"/>
</dbReference>
<feature type="transmembrane region" description="Helical" evidence="6">
    <location>
        <begin position="44"/>
        <end position="65"/>
    </location>
</feature>
<feature type="transmembrane region" description="Helical" evidence="6">
    <location>
        <begin position="344"/>
        <end position="365"/>
    </location>
</feature>
<dbReference type="RefSeq" id="WP_093416824.1">
    <property type="nucleotide sequence ID" value="NZ_FOZX01000003.1"/>
</dbReference>
<feature type="transmembrane region" description="Helical" evidence="6">
    <location>
        <begin position="227"/>
        <end position="245"/>
    </location>
</feature>
<feature type="transmembrane region" description="Helical" evidence="6">
    <location>
        <begin position="20"/>
        <end position="38"/>
    </location>
</feature>
<evidence type="ECO:0000256" key="4">
    <source>
        <dbReference type="ARBA" id="ARBA00022989"/>
    </source>
</evidence>